<dbReference type="SUPFAM" id="SSF51735">
    <property type="entry name" value="NAD(P)-binding Rossmann-fold domains"/>
    <property type="match status" value="1"/>
</dbReference>
<evidence type="ECO:0000256" key="1">
    <source>
        <dbReference type="ARBA" id="ARBA00006484"/>
    </source>
</evidence>
<organism evidence="3">
    <name type="scientific">marine metagenome</name>
    <dbReference type="NCBI Taxonomy" id="408172"/>
    <lineage>
        <taxon>unclassified sequences</taxon>
        <taxon>metagenomes</taxon>
        <taxon>ecological metagenomes</taxon>
    </lineage>
</organism>
<dbReference type="PANTHER" id="PTHR43477:SF1">
    <property type="entry name" value="DIHYDROANTICAPSIN 7-DEHYDROGENASE"/>
    <property type="match status" value="1"/>
</dbReference>
<protein>
    <recommendedName>
        <fullName evidence="4">SDR family oxidoreductase</fullName>
    </recommendedName>
</protein>
<proteinExistence type="inferred from homology"/>
<dbReference type="InterPro" id="IPR036291">
    <property type="entry name" value="NAD(P)-bd_dom_sf"/>
</dbReference>
<gene>
    <name evidence="3" type="ORF">METZ01_LOCUS230784</name>
</gene>
<evidence type="ECO:0000256" key="2">
    <source>
        <dbReference type="ARBA" id="ARBA00023002"/>
    </source>
</evidence>
<accession>A0A382GS44</accession>
<dbReference type="Gene3D" id="3.40.50.720">
    <property type="entry name" value="NAD(P)-binding Rossmann-like Domain"/>
    <property type="match status" value="1"/>
</dbReference>
<dbReference type="Pfam" id="PF13561">
    <property type="entry name" value="adh_short_C2"/>
    <property type="match status" value="1"/>
</dbReference>
<dbReference type="GO" id="GO:0016491">
    <property type="term" value="F:oxidoreductase activity"/>
    <property type="evidence" value="ECO:0007669"/>
    <property type="project" value="UniProtKB-KW"/>
</dbReference>
<dbReference type="PANTHER" id="PTHR43477">
    <property type="entry name" value="DIHYDROANTICAPSIN 7-DEHYDROGENASE"/>
    <property type="match status" value="1"/>
</dbReference>
<name>A0A382GS44_9ZZZZ</name>
<dbReference type="InterPro" id="IPR002347">
    <property type="entry name" value="SDR_fam"/>
</dbReference>
<dbReference type="EMBL" id="UINC01057114">
    <property type="protein sequence ID" value="SVB77930.1"/>
    <property type="molecule type" value="Genomic_DNA"/>
</dbReference>
<dbReference type="AlphaFoldDB" id="A0A382GS44"/>
<reference evidence="3" key="1">
    <citation type="submission" date="2018-05" db="EMBL/GenBank/DDBJ databases">
        <authorList>
            <person name="Lanie J.A."/>
            <person name="Ng W.-L."/>
            <person name="Kazmierczak K.M."/>
            <person name="Andrzejewski T.M."/>
            <person name="Davidsen T.M."/>
            <person name="Wayne K.J."/>
            <person name="Tettelin H."/>
            <person name="Glass J.I."/>
            <person name="Rusch D."/>
            <person name="Podicherti R."/>
            <person name="Tsui H.-C.T."/>
            <person name="Winkler M.E."/>
        </authorList>
    </citation>
    <scope>NUCLEOTIDE SEQUENCE</scope>
</reference>
<evidence type="ECO:0000313" key="3">
    <source>
        <dbReference type="EMBL" id="SVB77930.1"/>
    </source>
</evidence>
<dbReference type="InterPro" id="IPR051122">
    <property type="entry name" value="SDR_DHRS6-like"/>
</dbReference>
<comment type="similarity">
    <text evidence="1">Belongs to the short-chain dehydrogenases/reductases (SDR) family.</text>
</comment>
<feature type="non-terminal residue" evidence="3">
    <location>
        <position position="1"/>
    </location>
</feature>
<evidence type="ECO:0008006" key="4">
    <source>
        <dbReference type="Google" id="ProtNLM"/>
    </source>
</evidence>
<keyword evidence="2" id="KW-0560">Oxidoreductase</keyword>
<sequence length="64" mass="6882">IETPMTTPIMLNTEEGRERSAARHPMGRVGQPKDIAYGVLFLASDESSFMTGSELVIDGGLTAQ</sequence>